<protein>
    <recommendedName>
        <fullName evidence="1">Aminoglycoside phosphotransferase domain-containing protein</fullName>
    </recommendedName>
</protein>
<keyword evidence="3" id="KW-1185">Reference proteome</keyword>
<dbReference type="Gene3D" id="3.90.1200.10">
    <property type="match status" value="1"/>
</dbReference>
<evidence type="ECO:0000313" key="2">
    <source>
        <dbReference type="EMBL" id="CAK7216260.1"/>
    </source>
</evidence>
<proteinExistence type="predicted"/>
<dbReference type="Proteomes" id="UP001642406">
    <property type="component" value="Unassembled WGS sequence"/>
</dbReference>
<reference evidence="2 3" key="1">
    <citation type="submission" date="2024-01" db="EMBL/GenBank/DDBJ databases">
        <authorList>
            <person name="Allen C."/>
            <person name="Tagirdzhanova G."/>
        </authorList>
    </citation>
    <scope>NUCLEOTIDE SEQUENCE [LARGE SCALE GENOMIC DNA]</scope>
</reference>
<comment type="caution">
    <text evidence="2">The sequence shown here is derived from an EMBL/GenBank/DDBJ whole genome shotgun (WGS) entry which is preliminary data.</text>
</comment>
<dbReference type="InterPro" id="IPR002575">
    <property type="entry name" value="Aminoglycoside_PTrfase"/>
</dbReference>
<dbReference type="EMBL" id="CAWUHC010000017">
    <property type="protein sequence ID" value="CAK7216260.1"/>
    <property type="molecule type" value="Genomic_DNA"/>
</dbReference>
<sequence length="213" mass="23760">MRRLKHQITYDAILRVVAQFPSALRDNGPILEAVQAMAAAEFEKRPREGDENDMDWGIIHGDFWSGNILLPSTPQFESSSPAQQLFIIDWEFAQYGHCAYDIGQLIGDLIERNHFRGAAASLNVLAGFVSGYGFPFTCRDGDDKDSNRLAFRVATHAGVQIIGCYIRRAPTGPLPGTPEQTEEAIKLGVDFVVKGWARDREWFKESVLAALFV</sequence>
<dbReference type="InterPro" id="IPR011009">
    <property type="entry name" value="Kinase-like_dom_sf"/>
</dbReference>
<name>A0ABP0BAI4_9PEZI</name>
<evidence type="ECO:0000259" key="1">
    <source>
        <dbReference type="Pfam" id="PF01636"/>
    </source>
</evidence>
<feature type="domain" description="Aminoglycoside phosphotransferase" evidence="1">
    <location>
        <begin position="25"/>
        <end position="133"/>
    </location>
</feature>
<dbReference type="SUPFAM" id="SSF56112">
    <property type="entry name" value="Protein kinase-like (PK-like)"/>
    <property type="match status" value="1"/>
</dbReference>
<organism evidence="2 3">
    <name type="scientific">Sporothrix bragantina</name>
    <dbReference type="NCBI Taxonomy" id="671064"/>
    <lineage>
        <taxon>Eukaryota</taxon>
        <taxon>Fungi</taxon>
        <taxon>Dikarya</taxon>
        <taxon>Ascomycota</taxon>
        <taxon>Pezizomycotina</taxon>
        <taxon>Sordariomycetes</taxon>
        <taxon>Sordariomycetidae</taxon>
        <taxon>Ophiostomatales</taxon>
        <taxon>Ophiostomataceae</taxon>
        <taxon>Sporothrix</taxon>
    </lineage>
</organism>
<accession>A0ABP0BAI4</accession>
<evidence type="ECO:0000313" key="3">
    <source>
        <dbReference type="Proteomes" id="UP001642406"/>
    </source>
</evidence>
<dbReference type="Pfam" id="PF01636">
    <property type="entry name" value="APH"/>
    <property type="match status" value="1"/>
</dbReference>
<gene>
    <name evidence="2" type="ORF">SBRCBS47491_002764</name>
</gene>